<dbReference type="RefSeq" id="WP_180721011.1">
    <property type="nucleotide sequence ID" value="NZ_AP023174.1"/>
</dbReference>
<proteinExistence type="predicted"/>
<keyword evidence="2" id="KW-1185">Reference proteome</keyword>
<name>A0A7I8BPS7_9BURK</name>
<sequence length="362" mass="41047">MTKRSAGIGAEEHTRRQAVTTLLIGALNPDGMKTRRSIEAELELPVNKLTEICRQATRKRWKTNKTTGASELVETKPGVLDETDFAFIAGKGYDKGRGRLTDKFIFELGLGQLVESVQVQRGSGLTDTEEAEIDEEAKAWVRALLNNRHKAQKIFTNGLDNIRRGDVPWARNGRRKRWANATSVERRASFNGWLDEIEQLGCRVLERGEWQEWFELANPSGTSSTIEQFLWYWSGICDEYSFGCPPWIWRVDVDYWDSFDALSSGELLDSLILITESDMPYSTYHTRFEHPSSKPRLRGYVLTDEVTSFSVIDGELQPEPDSRGDDIEAWITERRARVAQATQEANALIDRASRRKSGGAHG</sequence>
<dbReference type="EMBL" id="AP023174">
    <property type="protein sequence ID" value="BCF90100.1"/>
    <property type="molecule type" value="Genomic_DNA"/>
</dbReference>
<organism evidence="1 2">
    <name type="scientific">Paraburkholderia largidicola</name>
    <dbReference type="NCBI Taxonomy" id="3014751"/>
    <lineage>
        <taxon>Bacteria</taxon>
        <taxon>Pseudomonadati</taxon>
        <taxon>Pseudomonadota</taxon>
        <taxon>Betaproteobacteria</taxon>
        <taxon>Burkholderiales</taxon>
        <taxon>Burkholderiaceae</taxon>
        <taxon>Paraburkholderia</taxon>
    </lineage>
</organism>
<evidence type="ECO:0000313" key="2">
    <source>
        <dbReference type="Proteomes" id="UP000510888"/>
    </source>
</evidence>
<dbReference type="AlphaFoldDB" id="A0A7I8BPS7"/>
<protein>
    <submittedName>
        <fullName evidence="1">Uncharacterized protein</fullName>
    </submittedName>
</protein>
<evidence type="ECO:0000313" key="1">
    <source>
        <dbReference type="EMBL" id="BCF90100.1"/>
    </source>
</evidence>
<dbReference type="KEGG" id="plad:PPGU16_31670"/>
<reference evidence="1 2" key="1">
    <citation type="journal article" date="2020" name="Genes (Basel)">
        <title>Genomic Comparison of Insect Gut Symbionts from Divergent Burkholderia Subclades.</title>
        <authorList>
            <person name="Takeshita K."/>
            <person name="Kikuchi Y."/>
        </authorList>
    </citation>
    <scope>NUCLEOTIDE SEQUENCE [LARGE SCALE GENOMIC DNA]</scope>
    <source>
        <strain evidence="1 2">PGU16</strain>
    </source>
</reference>
<gene>
    <name evidence="1" type="ORF">PPGU16_31670</name>
</gene>
<accession>A0A7I8BPS7</accession>
<dbReference type="Proteomes" id="UP000510888">
    <property type="component" value="Chromosome 1"/>
</dbReference>